<dbReference type="AlphaFoldDB" id="A0A1M5WX60"/>
<dbReference type="Proteomes" id="UP000184047">
    <property type="component" value="Unassembled WGS sequence"/>
</dbReference>
<organism evidence="1 2">
    <name type="scientific">Chryseobacterium oranimense</name>
    <dbReference type="NCBI Taxonomy" id="421058"/>
    <lineage>
        <taxon>Bacteria</taxon>
        <taxon>Pseudomonadati</taxon>
        <taxon>Bacteroidota</taxon>
        <taxon>Flavobacteriia</taxon>
        <taxon>Flavobacteriales</taxon>
        <taxon>Weeksellaceae</taxon>
        <taxon>Chryseobacterium group</taxon>
        <taxon>Chryseobacterium</taxon>
    </lineage>
</organism>
<gene>
    <name evidence="1" type="ORF">SAMN05421866_4221</name>
</gene>
<protein>
    <submittedName>
        <fullName evidence="1">Uncharacterized protein</fullName>
    </submittedName>
</protein>
<name>A0A1M5WX60_9FLAO</name>
<evidence type="ECO:0000313" key="2">
    <source>
        <dbReference type="Proteomes" id="UP000184047"/>
    </source>
</evidence>
<dbReference type="STRING" id="421058.SAMN05421866_4221"/>
<evidence type="ECO:0000313" key="1">
    <source>
        <dbReference type="EMBL" id="SHH92070.1"/>
    </source>
</evidence>
<proteinExistence type="predicted"/>
<reference evidence="2" key="1">
    <citation type="submission" date="2016-11" db="EMBL/GenBank/DDBJ databases">
        <authorList>
            <person name="Varghese N."/>
            <person name="Submissions S."/>
        </authorList>
    </citation>
    <scope>NUCLEOTIDE SEQUENCE [LARGE SCALE GENOMIC DNA]</scope>
    <source>
        <strain evidence="2">DSM 19055</strain>
    </source>
</reference>
<sequence>MFFSFHAKFKKIAFRKKLLHTYKDYYSIKKQNNKIKQPFQFIIMLNIHVKKY</sequence>
<keyword evidence="2" id="KW-1185">Reference proteome</keyword>
<dbReference type="EMBL" id="FQWT01000009">
    <property type="protein sequence ID" value="SHH92070.1"/>
    <property type="molecule type" value="Genomic_DNA"/>
</dbReference>
<accession>A0A1M5WX60</accession>